<protein>
    <submittedName>
        <fullName evidence="12">O-acetyltransferase OatA</fullName>
        <ecNumber evidence="12">2.3.1.-</ecNumber>
    </submittedName>
</protein>
<dbReference type="Gene3D" id="3.40.50.1110">
    <property type="entry name" value="SGNH hydrolase"/>
    <property type="match status" value="1"/>
</dbReference>
<feature type="compositionally biased region" description="Basic and acidic residues" evidence="9">
    <location>
        <begin position="391"/>
        <end position="414"/>
    </location>
</feature>
<evidence type="ECO:0000256" key="5">
    <source>
        <dbReference type="ARBA" id="ARBA00022692"/>
    </source>
</evidence>
<feature type="transmembrane region" description="Helical" evidence="10">
    <location>
        <begin position="233"/>
        <end position="253"/>
    </location>
</feature>
<feature type="transmembrane region" description="Helical" evidence="10">
    <location>
        <begin position="361"/>
        <end position="379"/>
    </location>
</feature>
<keyword evidence="8 12" id="KW-0012">Acyltransferase</keyword>
<dbReference type="GO" id="GO:0005886">
    <property type="term" value="C:plasma membrane"/>
    <property type="evidence" value="ECO:0007669"/>
    <property type="project" value="UniProtKB-SubCell"/>
</dbReference>
<evidence type="ECO:0000259" key="11">
    <source>
        <dbReference type="Pfam" id="PF01757"/>
    </source>
</evidence>
<comment type="similarity">
    <text evidence="2">Belongs to the acyltransferase 3 family.</text>
</comment>
<organism evidence="12 13">
    <name type="scientific">Pseudoneobacillus rhizosphaerae</name>
    <dbReference type="NCBI Taxonomy" id="2880968"/>
    <lineage>
        <taxon>Bacteria</taxon>
        <taxon>Bacillati</taxon>
        <taxon>Bacillota</taxon>
        <taxon>Bacilli</taxon>
        <taxon>Bacillales</taxon>
        <taxon>Bacillaceae</taxon>
        <taxon>Pseudoneobacillus</taxon>
    </lineage>
</organism>
<dbReference type="Pfam" id="PF01757">
    <property type="entry name" value="Acyl_transf_3"/>
    <property type="match status" value="1"/>
</dbReference>
<dbReference type="GO" id="GO:0009103">
    <property type="term" value="P:lipopolysaccharide biosynthetic process"/>
    <property type="evidence" value="ECO:0007669"/>
    <property type="project" value="TreeGrafter"/>
</dbReference>
<evidence type="ECO:0000256" key="6">
    <source>
        <dbReference type="ARBA" id="ARBA00022989"/>
    </source>
</evidence>
<sequence>MTMSDRKSFSYIYGLDGLRALAVLAVIAYHLNIPYSAGGFLGVTVFFVLSGYLITSLLVSEWEQTQRIDLKQFWIRRAKRLLPAMFLLLITLNICTPLLRPELIPTLRQDSIAATFYYSNWHYIFQELSYFEAFEKPSLLTHFWSLAIEEQFYIFWAVIILFFLKIVKSRKAIFFFILTGSIVSALWMTYLHDPNLDPSRVYYGTDTRIFSLLIGASLAIIAPKQSVTKLKKWPFEIMATTGLAVFLFMVFYTNQYDSFVYEGGMAFLSLATAGLVLSLATSPTLIINKILEWKLLKWIGIRSYGIYLWHYPVNVIMNSNVNTGGMNVIKVILELTFTFLIAAISYTYVEKPIRQGAFQFNMKNSLAILMTVFLLLFFTNNSFIKVNKSNEAEAHEVETKTKPKLEHYGLKEFPHPPVQNNYQKRANTPPPDQTNNQQPEQPNVPSNTGNQPPPTTKVVTKKITAIGDSVLINPAPYLKKKFPNITIDAKVSRQMRHAQDIVTTLKQKNQLGDIVVIQLGTNSPFPDKTLTSLIEAIGKNRKILLVNVRVPRPWESVVNKSLAVNSKKYPNTTVIDWYSTSAKHNEYFVKDGVHLKPVGAKAYAEMIEKAIQKVAG</sequence>
<feature type="transmembrane region" description="Helical" evidence="10">
    <location>
        <begin position="81"/>
        <end position="99"/>
    </location>
</feature>
<comment type="caution">
    <text evidence="12">The sequence shown here is derived from an EMBL/GenBank/DDBJ whole genome shotgun (WGS) entry which is preliminary data.</text>
</comment>
<feature type="domain" description="Acyltransferase 3" evidence="11">
    <location>
        <begin position="12"/>
        <end position="343"/>
    </location>
</feature>
<evidence type="ECO:0000313" key="13">
    <source>
        <dbReference type="Proteomes" id="UP000789845"/>
    </source>
</evidence>
<dbReference type="AlphaFoldDB" id="A0A9C7GE46"/>
<keyword evidence="13" id="KW-1185">Reference proteome</keyword>
<dbReference type="RefSeq" id="WP_230498741.1">
    <property type="nucleotide sequence ID" value="NZ_CAKJTG010000035.1"/>
</dbReference>
<evidence type="ECO:0000256" key="10">
    <source>
        <dbReference type="SAM" id="Phobius"/>
    </source>
</evidence>
<dbReference type="SUPFAM" id="SSF52266">
    <property type="entry name" value="SGNH hydrolase"/>
    <property type="match status" value="1"/>
</dbReference>
<evidence type="ECO:0000256" key="8">
    <source>
        <dbReference type="ARBA" id="ARBA00023315"/>
    </source>
</evidence>
<feature type="transmembrane region" description="Helical" evidence="10">
    <location>
        <begin position="143"/>
        <end position="164"/>
    </location>
</feature>
<dbReference type="InterPro" id="IPR036514">
    <property type="entry name" value="SGNH_hydro_sf"/>
</dbReference>
<evidence type="ECO:0000256" key="7">
    <source>
        <dbReference type="ARBA" id="ARBA00023136"/>
    </source>
</evidence>
<dbReference type="PANTHER" id="PTHR23028">
    <property type="entry name" value="ACETYLTRANSFERASE"/>
    <property type="match status" value="1"/>
</dbReference>
<evidence type="ECO:0000256" key="4">
    <source>
        <dbReference type="ARBA" id="ARBA00022679"/>
    </source>
</evidence>
<keyword evidence="5 10" id="KW-0812">Transmembrane</keyword>
<feature type="region of interest" description="Disordered" evidence="9">
    <location>
        <begin position="391"/>
        <end position="456"/>
    </location>
</feature>
<feature type="transmembrane region" description="Helical" evidence="10">
    <location>
        <begin position="265"/>
        <end position="287"/>
    </location>
</feature>
<accession>A0A9C7GE46</accession>
<gene>
    <name evidence="12" type="primary">oatA</name>
    <name evidence="12" type="ORF">NEOCIP111885_04174</name>
</gene>
<feature type="transmembrane region" description="Helical" evidence="10">
    <location>
        <begin position="171"/>
        <end position="190"/>
    </location>
</feature>
<keyword evidence="4 12" id="KW-0808">Transferase</keyword>
<dbReference type="PANTHER" id="PTHR23028:SF53">
    <property type="entry name" value="ACYL_TRANSF_3 DOMAIN-CONTAINING PROTEIN"/>
    <property type="match status" value="1"/>
</dbReference>
<keyword evidence="3" id="KW-1003">Cell membrane</keyword>
<feature type="transmembrane region" description="Helical" evidence="10">
    <location>
        <begin position="37"/>
        <end position="60"/>
    </location>
</feature>
<proteinExistence type="inferred from homology"/>
<reference evidence="12" key="1">
    <citation type="submission" date="2021-10" db="EMBL/GenBank/DDBJ databases">
        <authorList>
            <person name="Criscuolo A."/>
        </authorList>
    </citation>
    <scope>NUCLEOTIDE SEQUENCE</scope>
    <source>
        <strain evidence="12">CIP111885</strain>
    </source>
</reference>
<dbReference type="GO" id="GO:0016747">
    <property type="term" value="F:acyltransferase activity, transferring groups other than amino-acyl groups"/>
    <property type="evidence" value="ECO:0007669"/>
    <property type="project" value="InterPro"/>
</dbReference>
<dbReference type="InterPro" id="IPR002656">
    <property type="entry name" value="Acyl_transf_3_dom"/>
</dbReference>
<name>A0A9C7GE46_9BACI</name>
<feature type="transmembrane region" description="Helical" evidence="10">
    <location>
        <begin position="12"/>
        <end position="31"/>
    </location>
</feature>
<dbReference type="EC" id="2.3.1.-" evidence="12"/>
<dbReference type="InterPro" id="IPR050879">
    <property type="entry name" value="Acyltransferase_3"/>
</dbReference>
<dbReference type="EMBL" id="CAKJTG010000035">
    <property type="protein sequence ID" value="CAG9610400.1"/>
    <property type="molecule type" value="Genomic_DNA"/>
</dbReference>
<feature type="transmembrane region" description="Helical" evidence="10">
    <location>
        <begin position="329"/>
        <end position="349"/>
    </location>
</feature>
<feature type="compositionally biased region" description="Low complexity" evidence="9">
    <location>
        <begin position="433"/>
        <end position="445"/>
    </location>
</feature>
<evidence type="ECO:0000256" key="2">
    <source>
        <dbReference type="ARBA" id="ARBA00007400"/>
    </source>
</evidence>
<evidence type="ECO:0000256" key="9">
    <source>
        <dbReference type="SAM" id="MobiDB-lite"/>
    </source>
</evidence>
<dbReference type="CDD" id="cd01840">
    <property type="entry name" value="SGNH_hydrolase_yrhL_like"/>
    <property type="match status" value="1"/>
</dbReference>
<keyword evidence="6 10" id="KW-1133">Transmembrane helix</keyword>
<evidence type="ECO:0000256" key="3">
    <source>
        <dbReference type="ARBA" id="ARBA00022475"/>
    </source>
</evidence>
<comment type="subcellular location">
    <subcellularLocation>
        <location evidence="1">Cell membrane</location>
        <topology evidence="1">Multi-pass membrane protein</topology>
    </subcellularLocation>
</comment>
<dbReference type="Proteomes" id="UP000789845">
    <property type="component" value="Unassembled WGS sequence"/>
</dbReference>
<feature type="transmembrane region" description="Helical" evidence="10">
    <location>
        <begin position="202"/>
        <end position="221"/>
    </location>
</feature>
<keyword evidence="7 10" id="KW-0472">Membrane</keyword>
<evidence type="ECO:0000256" key="1">
    <source>
        <dbReference type="ARBA" id="ARBA00004651"/>
    </source>
</evidence>
<evidence type="ECO:0000313" key="12">
    <source>
        <dbReference type="EMBL" id="CAG9610400.1"/>
    </source>
</evidence>